<comment type="caution">
    <text evidence="5">The sequence shown here is derived from an EMBL/GenBank/DDBJ whole genome shotgun (WGS) entry which is preliminary data.</text>
</comment>
<evidence type="ECO:0000256" key="1">
    <source>
        <dbReference type="ARBA" id="ARBA00009477"/>
    </source>
</evidence>
<dbReference type="PANTHER" id="PTHR30469:SF33">
    <property type="entry name" value="SLR1207 PROTEIN"/>
    <property type="match status" value="1"/>
</dbReference>
<feature type="domain" description="YknX-like beta-barrel" evidence="4">
    <location>
        <begin position="243"/>
        <end position="318"/>
    </location>
</feature>
<reference evidence="5 6" key="1">
    <citation type="submission" date="2023-10" db="EMBL/GenBank/DDBJ databases">
        <title>Marine bacteria isolated from horseshoe crab.</title>
        <authorList>
            <person name="Cheng T.H."/>
        </authorList>
    </citation>
    <scope>NUCLEOTIDE SEQUENCE [LARGE SCALE GENOMIC DNA]</scope>
    <source>
        <strain evidence="5 6">HSC6</strain>
    </source>
</reference>
<evidence type="ECO:0000313" key="5">
    <source>
        <dbReference type="EMBL" id="MDV5169020.1"/>
    </source>
</evidence>
<evidence type="ECO:0000259" key="4">
    <source>
        <dbReference type="Pfam" id="PF25990"/>
    </source>
</evidence>
<sequence length="468" mass="51226">MKTKRSKIALSIVALATVGAISFYTLTPDSFSSNKTSAQTFRTEQVTIGNVSNRVSATGSLTAVNDVVVGAQLSGQIIKIHADFNDPVEEGQLLAEIDPEYFAAKVAQTQALRDKSAADIEAQKLMIERAKLNYQRSVRELARSRTLYKNKSISEDALDVIETNSQMSKLDWEQSISQLSILRATHAANEASLKQAQIDLDRTRIVAPISGFVINRTVEAGQTVASSYNTPELFTLAKDLSEMEIEAFIDESDIGLVKLDQSVQFSVDAYPERQFNGKVSQIRKAPQDNSGVISYIVIVSARNPNNSLLPGMTANLDISIDSIRDAQRVSNAAVRAASRYAPSSQQQGGRGDIISRFAHLNLTDDQKLALKQALPSSPAAQGGQSNTAMRQQRQQMQKVLSSILTKEQRELQRRIRNGEVKVGPLLVLNNGDLEVIHAEFGVSDDSYSSVLSPDISGMQIITQVRDNR</sequence>
<keyword evidence="6" id="KW-1185">Reference proteome</keyword>
<dbReference type="InterPro" id="IPR058625">
    <property type="entry name" value="MdtA-like_BSH"/>
</dbReference>
<evidence type="ECO:0000256" key="2">
    <source>
        <dbReference type="SAM" id="MobiDB-lite"/>
    </source>
</evidence>
<proteinExistence type="inferred from homology"/>
<accession>A0ABU3ZFY7</accession>
<evidence type="ECO:0000259" key="3">
    <source>
        <dbReference type="Pfam" id="PF25917"/>
    </source>
</evidence>
<name>A0ABU3ZFY7_9GAMM</name>
<feature type="domain" description="Multidrug resistance protein MdtA-like barrel-sandwich hybrid" evidence="3">
    <location>
        <begin position="66"/>
        <end position="231"/>
    </location>
</feature>
<dbReference type="Gene3D" id="2.40.30.170">
    <property type="match status" value="1"/>
</dbReference>
<feature type="region of interest" description="Disordered" evidence="2">
    <location>
        <begin position="374"/>
        <end position="393"/>
    </location>
</feature>
<dbReference type="PANTHER" id="PTHR30469">
    <property type="entry name" value="MULTIDRUG RESISTANCE PROTEIN MDTA"/>
    <property type="match status" value="1"/>
</dbReference>
<dbReference type="RefSeq" id="WP_317521789.1">
    <property type="nucleotide sequence ID" value="NZ_JAWJZI010000003.1"/>
</dbReference>
<comment type="similarity">
    <text evidence="1">Belongs to the membrane fusion protein (MFP) (TC 8.A.1) family.</text>
</comment>
<dbReference type="SUPFAM" id="SSF111369">
    <property type="entry name" value="HlyD-like secretion proteins"/>
    <property type="match status" value="1"/>
</dbReference>
<dbReference type="NCBIfam" id="TIGR01730">
    <property type="entry name" value="RND_mfp"/>
    <property type="match status" value="1"/>
</dbReference>
<dbReference type="Gene3D" id="2.40.50.100">
    <property type="match status" value="2"/>
</dbReference>
<dbReference type="InterPro" id="IPR058636">
    <property type="entry name" value="Beta-barrel_YknX"/>
</dbReference>
<gene>
    <name evidence="5" type="ORF">R2X38_08410</name>
</gene>
<protein>
    <submittedName>
        <fullName evidence="5">Efflux RND transporter periplasmic adaptor subunit</fullName>
    </submittedName>
</protein>
<dbReference type="Pfam" id="PF25917">
    <property type="entry name" value="BSH_RND"/>
    <property type="match status" value="1"/>
</dbReference>
<dbReference type="InterPro" id="IPR006143">
    <property type="entry name" value="RND_pump_MFP"/>
</dbReference>
<dbReference type="Pfam" id="PF25990">
    <property type="entry name" value="Beta-barrel_YknX"/>
    <property type="match status" value="1"/>
</dbReference>
<dbReference type="EMBL" id="JAWJZI010000003">
    <property type="protein sequence ID" value="MDV5169020.1"/>
    <property type="molecule type" value="Genomic_DNA"/>
</dbReference>
<evidence type="ECO:0000313" key="6">
    <source>
        <dbReference type="Proteomes" id="UP001186452"/>
    </source>
</evidence>
<dbReference type="Proteomes" id="UP001186452">
    <property type="component" value="Unassembled WGS sequence"/>
</dbReference>
<organism evidence="5 6">
    <name type="scientific">Photobacterium rosenbergii</name>
    <dbReference type="NCBI Taxonomy" id="294936"/>
    <lineage>
        <taxon>Bacteria</taxon>
        <taxon>Pseudomonadati</taxon>
        <taxon>Pseudomonadota</taxon>
        <taxon>Gammaproteobacteria</taxon>
        <taxon>Vibrionales</taxon>
        <taxon>Vibrionaceae</taxon>
        <taxon>Photobacterium</taxon>
    </lineage>
</organism>